<dbReference type="GO" id="GO:0000287">
    <property type="term" value="F:magnesium ion binding"/>
    <property type="evidence" value="ECO:0007669"/>
    <property type="project" value="TreeGrafter"/>
</dbReference>
<dbReference type="OrthoDB" id="28779at2157"/>
<reference evidence="10 11" key="1">
    <citation type="journal article" date="2014" name="PLoS Genet.">
        <title>Phylogenetically driven sequencing of extremely halophilic archaea reveals strategies for static and dynamic osmo-response.</title>
        <authorList>
            <person name="Becker E.A."/>
            <person name="Seitzer P.M."/>
            <person name="Tritt A."/>
            <person name="Larsen D."/>
            <person name="Krusor M."/>
            <person name="Yao A.I."/>
            <person name="Wu D."/>
            <person name="Madern D."/>
            <person name="Eisen J.A."/>
            <person name="Darling A.E."/>
            <person name="Facciotti M.T."/>
        </authorList>
    </citation>
    <scope>NUCLEOTIDE SEQUENCE [LARGE SCALE GENOMIC DNA]</scope>
    <source>
        <strain evidence="10 11">DSM 5350</strain>
    </source>
</reference>
<dbReference type="InterPro" id="IPR004488">
    <property type="entry name" value="Mg/Co-transport_prot_CorA"/>
</dbReference>
<evidence type="ECO:0000256" key="5">
    <source>
        <dbReference type="ARBA" id="ARBA00022692"/>
    </source>
</evidence>
<keyword evidence="11" id="KW-1185">Reference proteome</keyword>
<dbReference type="CDD" id="cd12828">
    <property type="entry name" value="TmCorA-like_1"/>
    <property type="match status" value="1"/>
</dbReference>
<dbReference type="InterPro" id="IPR045863">
    <property type="entry name" value="CorA_TM1_TM2"/>
</dbReference>
<dbReference type="FunCoup" id="M0ME69">
    <property type="interactions" value="7"/>
</dbReference>
<dbReference type="Gene3D" id="1.20.58.340">
    <property type="entry name" value="Magnesium transport protein CorA, transmembrane region"/>
    <property type="match status" value="2"/>
</dbReference>
<evidence type="ECO:0000313" key="11">
    <source>
        <dbReference type="Proteomes" id="UP000011669"/>
    </source>
</evidence>
<comment type="similarity">
    <text evidence="2 8">Belongs to the CorA metal ion transporter (MIT) (TC 1.A.35) family.</text>
</comment>
<dbReference type="SUPFAM" id="SSF143865">
    <property type="entry name" value="CorA soluble domain-like"/>
    <property type="match status" value="1"/>
</dbReference>
<evidence type="ECO:0000256" key="8">
    <source>
        <dbReference type="RuleBase" id="RU362010"/>
    </source>
</evidence>
<evidence type="ECO:0000256" key="7">
    <source>
        <dbReference type="ARBA" id="ARBA00023136"/>
    </source>
</evidence>
<dbReference type="InterPro" id="IPR002523">
    <property type="entry name" value="MgTranspt_CorA/ZnTranspt_ZntB"/>
</dbReference>
<keyword evidence="8" id="KW-0460">Magnesium</keyword>
<dbReference type="STRING" id="1227455.C449_13727"/>
<feature type="transmembrane region" description="Helical" evidence="8">
    <location>
        <begin position="295"/>
        <end position="315"/>
    </location>
</feature>
<proteinExistence type="inferred from homology"/>
<dbReference type="GO" id="GO:0015095">
    <property type="term" value="F:magnesium ion transmembrane transporter activity"/>
    <property type="evidence" value="ECO:0007669"/>
    <property type="project" value="UniProtKB-UniRule"/>
</dbReference>
<dbReference type="PANTHER" id="PTHR46494">
    <property type="entry name" value="CORA FAMILY METAL ION TRANSPORTER (EUROFUNG)"/>
    <property type="match status" value="1"/>
</dbReference>
<evidence type="ECO:0000256" key="1">
    <source>
        <dbReference type="ARBA" id="ARBA00004651"/>
    </source>
</evidence>
<feature type="transmembrane region" description="Helical" evidence="8">
    <location>
        <begin position="264"/>
        <end position="283"/>
    </location>
</feature>
<dbReference type="GO" id="GO:0050897">
    <property type="term" value="F:cobalt ion binding"/>
    <property type="evidence" value="ECO:0007669"/>
    <property type="project" value="TreeGrafter"/>
</dbReference>
<dbReference type="GO" id="GO:0015087">
    <property type="term" value="F:cobalt ion transmembrane transporter activity"/>
    <property type="evidence" value="ECO:0007669"/>
    <property type="project" value="UniProtKB-UniRule"/>
</dbReference>
<evidence type="ECO:0000256" key="4">
    <source>
        <dbReference type="ARBA" id="ARBA00022475"/>
    </source>
</evidence>
<dbReference type="NCBIfam" id="TIGR00383">
    <property type="entry name" value="corA"/>
    <property type="match status" value="1"/>
</dbReference>
<sequence length="321" mass="36454">MITAVSCSTNDTTEHNDIAAARQDSGVTWVRATNTTPREQELIREEFGIHPLATEDVLNTVRPKTEEYPEYTFVLLKTASLAAKETTFRDELDTDPIGLFIGRDWLVTLSVSPIKVVEQTQRTVIDNPQALPERDADFIAYLIVDKIVESYFDVLDQLEIEIETIEEQIVETTDADVLTSLNEVRRELLSFRRLLWPSREAVGVLARGDPTQTRAITEKYYRDVYDHLVQLVELTETYRTLASGARDIYLSTLSQSTNEVMKTLTVVATIVLPLTLVVGLYGMNFETMPELSWSLGYPAVLFGMVVISLTIVIYFRRQNYI</sequence>
<evidence type="ECO:0000256" key="3">
    <source>
        <dbReference type="ARBA" id="ARBA00022448"/>
    </source>
</evidence>
<evidence type="ECO:0000256" key="2">
    <source>
        <dbReference type="ARBA" id="ARBA00009765"/>
    </source>
</evidence>
<dbReference type="InParanoid" id="M0ME69"/>
<comment type="function">
    <text evidence="8">Mediates influx of magnesium ions.</text>
</comment>
<feature type="coiled-coil region" evidence="9">
    <location>
        <begin position="148"/>
        <end position="175"/>
    </location>
</feature>
<keyword evidence="8" id="KW-0406">Ion transport</keyword>
<gene>
    <name evidence="8" type="primary">corA</name>
    <name evidence="10" type="ORF">C449_13727</name>
</gene>
<keyword evidence="4 8" id="KW-1003">Cell membrane</keyword>
<dbReference type="InterPro" id="IPR045861">
    <property type="entry name" value="CorA_cytoplasmic_dom"/>
</dbReference>
<dbReference type="GO" id="GO:0005886">
    <property type="term" value="C:plasma membrane"/>
    <property type="evidence" value="ECO:0007669"/>
    <property type="project" value="UniProtKB-SubCell"/>
</dbReference>
<keyword evidence="5 8" id="KW-0812">Transmembrane</keyword>
<dbReference type="EMBL" id="AOMD01000029">
    <property type="protein sequence ID" value="EMA43623.1"/>
    <property type="molecule type" value="Genomic_DNA"/>
</dbReference>
<dbReference type="FunFam" id="1.20.58.340:FF:000012">
    <property type="entry name" value="Magnesium transport protein CorA"/>
    <property type="match status" value="1"/>
</dbReference>
<dbReference type="Pfam" id="PF01544">
    <property type="entry name" value="CorA"/>
    <property type="match status" value="1"/>
</dbReference>
<keyword evidence="9" id="KW-0175">Coiled coil</keyword>
<evidence type="ECO:0000256" key="9">
    <source>
        <dbReference type="SAM" id="Coils"/>
    </source>
</evidence>
<dbReference type="Gene3D" id="3.30.460.20">
    <property type="entry name" value="CorA soluble domain-like"/>
    <property type="match status" value="1"/>
</dbReference>
<evidence type="ECO:0000256" key="6">
    <source>
        <dbReference type="ARBA" id="ARBA00022989"/>
    </source>
</evidence>
<evidence type="ECO:0000313" key="10">
    <source>
        <dbReference type="EMBL" id="EMA43623.1"/>
    </source>
</evidence>
<dbReference type="AlphaFoldDB" id="M0ME69"/>
<comment type="caution">
    <text evidence="10">The sequence shown here is derived from an EMBL/GenBank/DDBJ whole genome shotgun (WGS) entry which is preliminary data.</text>
</comment>
<protein>
    <recommendedName>
        <fullName evidence="8">Magnesium transport protein CorA</fullName>
    </recommendedName>
</protein>
<organism evidence="10 11">
    <name type="scientific">Halococcus saccharolyticus DSM 5350</name>
    <dbReference type="NCBI Taxonomy" id="1227455"/>
    <lineage>
        <taxon>Archaea</taxon>
        <taxon>Methanobacteriati</taxon>
        <taxon>Methanobacteriota</taxon>
        <taxon>Stenosarchaea group</taxon>
        <taxon>Halobacteria</taxon>
        <taxon>Halobacteriales</taxon>
        <taxon>Halococcaceae</taxon>
        <taxon>Halococcus</taxon>
    </lineage>
</organism>
<dbReference type="RefSeq" id="WP_006078604.1">
    <property type="nucleotide sequence ID" value="NZ_AOMD01000029.1"/>
</dbReference>
<dbReference type="SUPFAM" id="SSF144083">
    <property type="entry name" value="Magnesium transport protein CorA, transmembrane region"/>
    <property type="match status" value="1"/>
</dbReference>
<keyword evidence="7 8" id="KW-0472">Membrane</keyword>
<dbReference type="PANTHER" id="PTHR46494:SF1">
    <property type="entry name" value="CORA FAMILY METAL ION TRANSPORTER (EUROFUNG)"/>
    <property type="match status" value="1"/>
</dbReference>
<keyword evidence="3 8" id="KW-0813">Transport</keyword>
<keyword evidence="6 8" id="KW-1133">Transmembrane helix</keyword>
<accession>M0ME69</accession>
<dbReference type="Proteomes" id="UP000011669">
    <property type="component" value="Unassembled WGS sequence"/>
</dbReference>
<comment type="subcellular location">
    <subcellularLocation>
        <location evidence="1">Cell membrane</location>
        <topology evidence="1">Multi-pass membrane protein</topology>
    </subcellularLocation>
    <subcellularLocation>
        <location evidence="8">Membrane</location>
        <topology evidence="8">Multi-pass membrane protein</topology>
    </subcellularLocation>
</comment>
<dbReference type="PATRIC" id="fig|1227455.4.peg.2796"/>
<name>M0ME69_9EURY</name>